<dbReference type="GO" id="GO:0016887">
    <property type="term" value="F:ATP hydrolysis activity"/>
    <property type="evidence" value="ECO:0007669"/>
    <property type="project" value="InterPro"/>
</dbReference>
<organism evidence="5">
    <name type="scientific">Ignisphaera aggregans</name>
    <dbReference type="NCBI Taxonomy" id="334771"/>
    <lineage>
        <taxon>Archaea</taxon>
        <taxon>Thermoproteota</taxon>
        <taxon>Thermoprotei</taxon>
        <taxon>Desulfurococcales</taxon>
        <taxon>Desulfurococcaceae</taxon>
        <taxon>Ignisphaera</taxon>
    </lineage>
</organism>
<sequence length="333" mass="37838">MIRDILTVDNLDGGYEVFIGGKRRVFVHAVDNVSLTLRNNEVLGIAGESGCGKSTLAKMIYGAIIPPLIVRSGNISLSTKNGDIVELNKLDIDEIRKKIWWLEISYIPQNSMNVLNPLKRIKDQFINIFKYHDIEIDRDEIMKYLKDTLSILGLPPEVINAYPHQLSGGMRQRVVIALSLLFNPRIVLADEPTTAVDVVTQRIILSLIKEWRENNKSSLILISHDMSVHAYMDDRVAIMYAGNIVEVGDTFDIFKEPLHPYTRALIESLIRKGDKSLRKGLTGQPPDLVNPPPGCRFHPRCPYAMDICRSKEPPSISLDKDRYVRCWLYTNLR</sequence>
<evidence type="ECO:0000256" key="1">
    <source>
        <dbReference type="ARBA" id="ARBA00022448"/>
    </source>
</evidence>
<dbReference type="GO" id="GO:0005524">
    <property type="term" value="F:ATP binding"/>
    <property type="evidence" value="ECO:0007669"/>
    <property type="project" value="UniProtKB-KW"/>
</dbReference>
<proteinExistence type="predicted"/>
<dbReference type="PANTHER" id="PTHR43067">
    <property type="entry name" value="OLIGOPEPTIDE/DIPEPTIDE ABC TRANSPORTER, ATPASE SUBUNIT"/>
    <property type="match status" value="1"/>
</dbReference>
<evidence type="ECO:0000256" key="3">
    <source>
        <dbReference type="ARBA" id="ARBA00022840"/>
    </source>
</evidence>
<dbReference type="Pfam" id="PF08352">
    <property type="entry name" value="oligo_HPY"/>
    <property type="match status" value="1"/>
</dbReference>
<comment type="caution">
    <text evidence="5">The sequence shown here is derived from an EMBL/GenBank/DDBJ whole genome shotgun (WGS) entry which is preliminary data.</text>
</comment>
<dbReference type="CDD" id="cd03257">
    <property type="entry name" value="ABC_NikE_OppD_transporters"/>
    <property type="match status" value="1"/>
</dbReference>
<dbReference type="InterPro" id="IPR027417">
    <property type="entry name" value="P-loop_NTPase"/>
</dbReference>
<dbReference type="PROSITE" id="PS00211">
    <property type="entry name" value="ABC_TRANSPORTER_1"/>
    <property type="match status" value="1"/>
</dbReference>
<dbReference type="InterPro" id="IPR003439">
    <property type="entry name" value="ABC_transporter-like_ATP-bd"/>
</dbReference>
<accession>A0A7C5UZG0</accession>
<dbReference type="InterPro" id="IPR003593">
    <property type="entry name" value="AAA+_ATPase"/>
</dbReference>
<dbReference type="NCBIfam" id="TIGR01727">
    <property type="entry name" value="oligo_HPY"/>
    <property type="match status" value="1"/>
</dbReference>
<dbReference type="GO" id="GO:0015833">
    <property type="term" value="P:peptide transport"/>
    <property type="evidence" value="ECO:0007669"/>
    <property type="project" value="InterPro"/>
</dbReference>
<dbReference type="SUPFAM" id="SSF52540">
    <property type="entry name" value="P-loop containing nucleoside triphosphate hydrolases"/>
    <property type="match status" value="1"/>
</dbReference>
<evidence type="ECO:0000259" key="4">
    <source>
        <dbReference type="PROSITE" id="PS50893"/>
    </source>
</evidence>
<evidence type="ECO:0000256" key="2">
    <source>
        <dbReference type="ARBA" id="ARBA00022741"/>
    </source>
</evidence>
<gene>
    <name evidence="5" type="ORF">ENL47_10630</name>
</gene>
<dbReference type="Pfam" id="PF00005">
    <property type="entry name" value="ABC_tran"/>
    <property type="match status" value="1"/>
</dbReference>
<feature type="domain" description="ABC transporter" evidence="4">
    <location>
        <begin position="6"/>
        <end position="266"/>
    </location>
</feature>
<dbReference type="InterPro" id="IPR017871">
    <property type="entry name" value="ABC_transporter-like_CS"/>
</dbReference>
<dbReference type="SMART" id="SM00382">
    <property type="entry name" value="AAA"/>
    <property type="match status" value="1"/>
</dbReference>
<dbReference type="PROSITE" id="PS50893">
    <property type="entry name" value="ABC_TRANSPORTER_2"/>
    <property type="match status" value="1"/>
</dbReference>
<dbReference type="InterPro" id="IPR013563">
    <property type="entry name" value="Oligopep_ABC_C"/>
</dbReference>
<dbReference type="PANTHER" id="PTHR43067:SF3">
    <property type="entry name" value="MALTOSE ABC TRANSPORTER, ATP-BINDING PROTEIN"/>
    <property type="match status" value="1"/>
</dbReference>
<keyword evidence="2" id="KW-0547">Nucleotide-binding</keyword>
<protein>
    <submittedName>
        <fullName evidence="5">ABC transporter ATP-binding protein</fullName>
    </submittedName>
</protein>
<dbReference type="Gene3D" id="3.40.50.300">
    <property type="entry name" value="P-loop containing nucleotide triphosphate hydrolases"/>
    <property type="match status" value="1"/>
</dbReference>
<keyword evidence="3 5" id="KW-0067">ATP-binding</keyword>
<evidence type="ECO:0000313" key="5">
    <source>
        <dbReference type="EMBL" id="HHR97221.1"/>
    </source>
</evidence>
<dbReference type="AlphaFoldDB" id="A0A7C5UZG0"/>
<dbReference type="EMBL" id="DRUB01000215">
    <property type="protein sequence ID" value="HHR97221.1"/>
    <property type="molecule type" value="Genomic_DNA"/>
</dbReference>
<reference evidence="5" key="1">
    <citation type="journal article" date="2020" name="mSystems">
        <title>Genome- and Community-Level Interaction Insights into Carbon Utilization and Element Cycling Functions of Hydrothermarchaeota in Hydrothermal Sediment.</title>
        <authorList>
            <person name="Zhou Z."/>
            <person name="Liu Y."/>
            <person name="Xu W."/>
            <person name="Pan J."/>
            <person name="Luo Z.H."/>
            <person name="Li M."/>
        </authorList>
    </citation>
    <scope>NUCLEOTIDE SEQUENCE [LARGE SCALE GENOMIC DNA]</scope>
    <source>
        <strain evidence="5">SpSt-1</strain>
    </source>
</reference>
<keyword evidence="1" id="KW-0813">Transport</keyword>
<name>A0A7C5UZG0_9CREN</name>